<feature type="transmembrane region" description="Helical" evidence="6">
    <location>
        <begin position="395"/>
        <end position="421"/>
    </location>
</feature>
<feature type="transmembrane region" description="Helical" evidence="6">
    <location>
        <begin position="427"/>
        <end position="449"/>
    </location>
</feature>
<dbReference type="InterPro" id="IPR005829">
    <property type="entry name" value="Sugar_transporter_CS"/>
</dbReference>
<evidence type="ECO:0000313" key="11">
    <source>
        <dbReference type="Proteomes" id="UP000283765"/>
    </source>
</evidence>
<dbReference type="EMBL" id="QRXR01000057">
    <property type="protein sequence ID" value="RGU18278.1"/>
    <property type="molecule type" value="Genomic_DNA"/>
</dbReference>
<dbReference type="Pfam" id="PF00083">
    <property type="entry name" value="Sugar_tr"/>
    <property type="match status" value="1"/>
</dbReference>
<feature type="transmembrane region" description="Helical" evidence="6">
    <location>
        <begin position="197"/>
        <end position="217"/>
    </location>
</feature>
<keyword evidence="4 6" id="KW-1133">Transmembrane helix</keyword>
<evidence type="ECO:0000256" key="2">
    <source>
        <dbReference type="ARBA" id="ARBA00022448"/>
    </source>
</evidence>
<reference evidence="10 11" key="1">
    <citation type="submission" date="2018-08" db="EMBL/GenBank/DDBJ databases">
        <title>A genome reference for cultivated species of the human gut microbiota.</title>
        <authorList>
            <person name="Zou Y."/>
            <person name="Xue W."/>
            <person name="Luo G."/>
        </authorList>
    </citation>
    <scope>NUCLEOTIDE SEQUENCE [LARGE SCALE GENOMIC DNA]</scope>
    <source>
        <strain evidence="9 11">AF17-27</strain>
        <strain evidence="8 10">OM07-13</strain>
    </source>
</reference>
<sequence length="482" mass="54091">MAKNVERLQAREAKELIRREKQLGARRNKFYMIYLFMILSLIYITDEMASTISIQFQANIVTEFFVKNMGMEYGAGLSLFSAIGFISYPVTVLIIFYRPLADKFGRKPFLVINTLCMGLGLFLVYLSKDIYVYMIGGTLMSFMVSHDMQCVYILECSDEKSRARNYAIVKAVAILGTLLVPLLRATLMQNVSERWHVVYLVPAIIGFVMALFALLFAKETNAFLTKRIEYLKTPIEERKQRSKEECEQNAQGGILTAVKFAFRHRQLRFLIIACCCFYLASLGTATYSTVMAKSALMTEEEITLALFLYPVGNALFTLISGFVSDKFGRKITIIAMSCSALACYLLFILSGMFKWTPYLTGFAIGGFMGSYWGAGDTIGGIMFSESSPTNLRSSVTVINTLLNGVMGGLATVISMILLPVIPEKMFGYMYLGLTVPGLVGAIVIMWLFVGETRGLDLKKVTGTEWDKPKKLKRKHRRVNKNG</sequence>
<comment type="caution">
    <text evidence="8">The sequence shown here is derived from an EMBL/GenBank/DDBJ whole genome shotgun (WGS) entry which is preliminary data.</text>
</comment>
<evidence type="ECO:0000313" key="10">
    <source>
        <dbReference type="Proteomes" id="UP000260758"/>
    </source>
</evidence>
<dbReference type="Proteomes" id="UP000260758">
    <property type="component" value="Unassembled WGS sequence"/>
</dbReference>
<dbReference type="Gene3D" id="1.20.1250.20">
    <property type="entry name" value="MFS general substrate transporter like domains"/>
    <property type="match status" value="1"/>
</dbReference>
<feature type="transmembrane region" description="Helical" evidence="6">
    <location>
        <begin position="132"/>
        <end position="154"/>
    </location>
</feature>
<evidence type="ECO:0000256" key="3">
    <source>
        <dbReference type="ARBA" id="ARBA00022692"/>
    </source>
</evidence>
<feature type="transmembrane region" description="Helical" evidence="6">
    <location>
        <begin position="73"/>
        <end position="97"/>
    </location>
</feature>
<dbReference type="PANTHER" id="PTHR23508">
    <property type="entry name" value="CARBOXYLIC ACID TRANSPORTER PROTEIN HOMOLOG"/>
    <property type="match status" value="1"/>
</dbReference>
<keyword evidence="5 6" id="KW-0472">Membrane</keyword>
<evidence type="ECO:0000256" key="4">
    <source>
        <dbReference type="ARBA" id="ARBA00022989"/>
    </source>
</evidence>
<protein>
    <submittedName>
        <fullName evidence="8">MFS transporter</fullName>
    </submittedName>
</protein>
<evidence type="ECO:0000313" key="9">
    <source>
        <dbReference type="EMBL" id="RGU18278.1"/>
    </source>
</evidence>
<dbReference type="SUPFAM" id="SSF103473">
    <property type="entry name" value="MFS general substrate transporter"/>
    <property type="match status" value="1"/>
</dbReference>
<evidence type="ECO:0000313" key="8">
    <source>
        <dbReference type="EMBL" id="RGM66172.1"/>
    </source>
</evidence>
<dbReference type="GO" id="GO:0005886">
    <property type="term" value="C:plasma membrane"/>
    <property type="evidence" value="ECO:0007669"/>
    <property type="project" value="UniProtKB-SubCell"/>
</dbReference>
<comment type="subcellular location">
    <subcellularLocation>
        <location evidence="1">Cell membrane</location>
        <topology evidence="1">Multi-pass membrane protein</topology>
    </subcellularLocation>
</comment>
<organism evidence="8 10">
    <name type="scientific">Agathobacter rectalis</name>
    <dbReference type="NCBI Taxonomy" id="39491"/>
    <lineage>
        <taxon>Bacteria</taxon>
        <taxon>Bacillati</taxon>
        <taxon>Bacillota</taxon>
        <taxon>Clostridia</taxon>
        <taxon>Lachnospirales</taxon>
        <taxon>Lachnospiraceae</taxon>
        <taxon>Agathobacter</taxon>
    </lineage>
</organism>
<dbReference type="InterPro" id="IPR005828">
    <property type="entry name" value="MFS_sugar_transport-like"/>
</dbReference>
<feature type="transmembrane region" description="Helical" evidence="6">
    <location>
        <begin position="269"/>
        <end position="290"/>
    </location>
</feature>
<dbReference type="GO" id="GO:0046943">
    <property type="term" value="F:carboxylic acid transmembrane transporter activity"/>
    <property type="evidence" value="ECO:0007669"/>
    <property type="project" value="TreeGrafter"/>
</dbReference>
<feature type="transmembrane region" description="Helical" evidence="6">
    <location>
        <begin position="28"/>
        <end position="45"/>
    </location>
</feature>
<dbReference type="AlphaFoldDB" id="A0A3E4Y1F7"/>
<feature type="transmembrane region" description="Helical" evidence="6">
    <location>
        <begin position="109"/>
        <end position="126"/>
    </location>
</feature>
<evidence type="ECO:0000259" key="7">
    <source>
        <dbReference type="PROSITE" id="PS50850"/>
    </source>
</evidence>
<dbReference type="EMBL" id="QSTP01000033">
    <property type="protein sequence ID" value="RGM66172.1"/>
    <property type="molecule type" value="Genomic_DNA"/>
</dbReference>
<gene>
    <name evidence="9" type="ORF">DWW89_16840</name>
    <name evidence="8" type="ORF">DXB99_18145</name>
</gene>
<feature type="domain" description="Major facilitator superfamily (MFS) profile" evidence="7">
    <location>
        <begin position="35"/>
        <end position="453"/>
    </location>
</feature>
<accession>A0A3E4Y1F7</accession>
<feature type="transmembrane region" description="Helical" evidence="6">
    <location>
        <begin position="302"/>
        <end position="324"/>
    </location>
</feature>
<evidence type="ECO:0000256" key="1">
    <source>
        <dbReference type="ARBA" id="ARBA00004651"/>
    </source>
</evidence>
<dbReference type="Proteomes" id="UP000283765">
    <property type="component" value="Unassembled WGS sequence"/>
</dbReference>
<keyword evidence="3 6" id="KW-0812">Transmembrane</keyword>
<dbReference type="PROSITE" id="PS00216">
    <property type="entry name" value="SUGAR_TRANSPORT_1"/>
    <property type="match status" value="1"/>
</dbReference>
<dbReference type="PANTHER" id="PTHR23508:SF10">
    <property type="entry name" value="CARBOXYLIC ACID TRANSPORTER PROTEIN HOMOLOG"/>
    <property type="match status" value="1"/>
</dbReference>
<proteinExistence type="predicted"/>
<dbReference type="InterPro" id="IPR036259">
    <property type="entry name" value="MFS_trans_sf"/>
</dbReference>
<feature type="transmembrane region" description="Helical" evidence="6">
    <location>
        <begin position="355"/>
        <end position="374"/>
    </location>
</feature>
<keyword evidence="2" id="KW-0813">Transport</keyword>
<feature type="transmembrane region" description="Helical" evidence="6">
    <location>
        <begin position="331"/>
        <end position="349"/>
    </location>
</feature>
<dbReference type="PROSITE" id="PS50850">
    <property type="entry name" value="MFS"/>
    <property type="match status" value="1"/>
</dbReference>
<feature type="transmembrane region" description="Helical" evidence="6">
    <location>
        <begin position="166"/>
        <end position="185"/>
    </location>
</feature>
<evidence type="ECO:0000256" key="6">
    <source>
        <dbReference type="SAM" id="Phobius"/>
    </source>
</evidence>
<dbReference type="CDD" id="cd06174">
    <property type="entry name" value="MFS"/>
    <property type="match status" value="1"/>
</dbReference>
<evidence type="ECO:0000256" key="5">
    <source>
        <dbReference type="ARBA" id="ARBA00023136"/>
    </source>
</evidence>
<dbReference type="InterPro" id="IPR020846">
    <property type="entry name" value="MFS_dom"/>
</dbReference>
<name>A0A3E4Y1F7_9FIRM</name>
<dbReference type="RefSeq" id="WP_117719557.1">
    <property type="nucleotide sequence ID" value="NZ_QRXR01000057.1"/>
</dbReference>